<feature type="domain" description="Xylanolytic transcriptional activator regulatory" evidence="3">
    <location>
        <begin position="278"/>
        <end position="349"/>
    </location>
</feature>
<feature type="region of interest" description="Disordered" evidence="2">
    <location>
        <begin position="479"/>
        <end position="509"/>
    </location>
</feature>
<accession>A0ABR4EU37</accession>
<feature type="compositionally biased region" description="Polar residues" evidence="2">
    <location>
        <begin position="71"/>
        <end position="82"/>
    </location>
</feature>
<feature type="compositionally biased region" description="Polar residues" evidence="2">
    <location>
        <begin position="617"/>
        <end position="630"/>
    </location>
</feature>
<evidence type="ECO:0000256" key="1">
    <source>
        <dbReference type="ARBA" id="ARBA00023242"/>
    </source>
</evidence>
<dbReference type="Pfam" id="PF04082">
    <property type="entry name" value="Fungal_trans"/>
    <property type="match status" value="1"/>
</dbReference>
<proteinExistence type="predicted"/>
<feature type="region of interest" description="Disordered" evidence="2">
    <location>
        <begin position="18"/>
        <end position="102"/>
    </location>
</feature>
<dbReference type="Proteomes" id="UP001600888">
    <property type="component" value="Unassembled WGS sequence"/>
</dbReference>
<dbReference type="PANTHER" id="PTHR46910:SF8">
    <property type="entry name" value="ZN(II)2CYS6 TRANSCRIPTION FACTOR (EUROFUNG)"/>
    <property type="match status" value="1"/>
</dbReference>
<evidence type="ECO:0000259" key="3">
    <source>
        <dbReference type="SMART" id="SM00906"/>
    </source>
</evidence>
<keyword evidence="5" id="KW-1185">Reference proteome</keyword>
<reference evidence="4 5" key="1">
    <citation type="submission" date="2024-03" db="EMBL/GenBank/DDBJ databases">
        <title>A high-quality draft genome sequence of Diaporthe vaccinii, a causative agent of upright dieback and viscid rot disease in cranberry plants.</title>
        <authorList>
            <person name="Sarrasin M."/>
            <person name="Lang B.F."/>
            <person name="Burger G."/>
        </authorList>
    </citation>
    <scope>NUCLEOTIDE SEQUENCE [LARGE SCALE GENOMIC DNA]</scope>
    <source>
        <strain evidence="4 5">IS7</strain>
    </source>
</reference>
<dbReference type="InterPro" id="IPR007219">
    <property type="entry name" value="XnlR_reg_dom"/>
</dbReference>
<organism evidence="4 5">
    <name type="scientific">Diaporthe vaccinii</name>
    <dbReference type="NCBI Taxonomy" id="105482"/>
    <lineage>
        <taxon>Eukaryota</taxon>
        <taxon>Fungi</taxon>
        <taxon>Dikarya</taxon>
        <taxon>Ascomycota</taxon>
        <taxon>Pezizomycotina</taxon>
        <taxon>Sordariomycetes</taxon>
        <taxon>Sordariomycetidae</taxon>
        <taxon>Diaporthales</taxon>
        <taxon>Diaporthaceae</taxon>
        <taxon>Diaporthe</taxon>
        <taxon>Diaporthe eres species complex</taxon>
    </lineage>
</organism>
<dbReference type="SMART" id="SM00906">
    <property type="entry name" value="Fungal_trans"/>
    <property type="match status" value="1"/>
</dbReference>
<feature type="compositionally biased region" description="Basic and acidic residues" evidence="2">
    <location>
        <begin position="56"/>
        <end position="67"/>
    </location>
</feature>
<feature type="non-terminal residue" evidence="4">
    <location>
        <position position="1"/>
    </location>
</feature>
<evidence type="ECO:0000313" key="5">
    <source>
        <dbReference type="Proteomes" id="UP001600888"/>
    </source>
</evidence>
<dbReference type="InterPro" id="IPR050987">
    <property type="entry name" value="AtrR-like"/>
</dbReference>
<dbReference type="CDD" id="cd12148">
    <property type="entry name" value="fungal_TF_MHR"/>
    <property type="match status" value="1"/>
</dbReference>
<dbReference type="EMBL" id="JBAWTH010000026">
    <property type="protein sequence ID" value="KAL2285942.1"/>
    <property type="molecule type" value="Genomic_DNA"/>
</dbReference>
<name>A0ABR4EU37_9PEZI</name>
<evidence type="ECO:0000313" key="4">
    <source>
        <dbReference type="EMBL" id="KAL2285942.1"/>
    </source>
</evidence>
<comment type="caution">
    <text evidence="4">The sequence shown here is derived from an EMBL/GenBank/DDBJ whole genome shotgun (WGS) entry which is preliminary data.</text>
</comment>
<feature type="region of interest" description="Disordered" evidence="2">
    <location>
        <begin position="616"/>
        <end position="635"/>
    </location>
</feature>
<dbReference type="PANTHER" id="PTHR46910">
    <property type="entry name" value="TRANSCRIPTION FACTOR PDR1"/>
    <property type="match status" value="1"/>
</dbReference>
<protein>
    <recommendedName>
        <fullName evidence="3">Xylanolytic transcriptional activator regulatory domain-containing protein</fullName>
    </recommendedName>
</protein>
<feature type="compositionally biased region" description="Polar residues" evidence="2">
    <location>
        <begin position="482"/>
        <end position="509"/>
    </location>
</feature>
<keyword evidence="1" id="KW-0539">Nucleus</keyword>
<sequence length="774" mass="85849">CDSYRPCSLCTRANARCVSDGASGESRPQKDTGVGGSSLDSPATVRPRATKKRRTLDHEAEEPHWPDATRALSNVHSASPASETPRARSYSHHTHTDYGEAEPTIGIARQIYGLGQQNIDEDAVNAIPGAGQTPSGNSTNSERHPIQSYLRFGLPPKDIILSLLAEYFESVHWFSLVVYEPKFHETFLTIQDGFAEPSLKPYLVTLSVMLGLAAWYKSHKLGTVNPSLGKSWQDWSSRLIGNAELEMLELMDQNSIPATQTLILLGSFYVYHGKPNLSFSLLGASIKAAQALGLHREYSPSSFHDSEERKRVWWTIYTWDRFAAITYGRPVGINDEDCNVTMPLDFNEAIHFDEASHADEESRICFSPYQRELNKLYMIASPVIQTVYGNRLRRKHRGAERDAYLQLVQDVTGRLWEWQQSLPPHLLMNLSQDCPANMTATAKAHVLQSLALQLTFDNLLIIIHRPFLSQQIDTLREGCTPPSASNDPYPLDSNSRRTSTSCPASPLSSPRQWWDAAVRTARVTELPQLAQLATDSHLVAFLAINLFNSAIVMVVMALGAPLSDKAQEVKRTITRVFRLQQAFGRRSKLSTQSSVVLRNVIQLLLRREADAILTPVGGTSTRAGTNNDSASPGKRSISIKETLNMPLGHPMSFESQGVENESFNYTNGQLSYDESLASVQRAFSGGLDGSNRTTVPLSHPTPDFHDSQPAAIPMNNFESHDWASTEYQPPGPNTMSNSLTGVDDSSAGVYWFWNTVWNENPFHEDNGSTNLEGS</sequence>
<gene>
    <name evidence="4" type="ORF">FJTKL_07204</name>
</gene>
<evidence type="ECO:0000256" key="2">
    <source>
        <dbReference type="SAM" id="MobiDB-lite"/>
    </source>
</evidence>